<evidence type="ECO:0000313" key="1">
    <source>
        <dbReference type="EMBL" id="KAF7835709.1"/>
    </source>
</evidence>
<dbReference type="Proteomes" id="UP000634136">
    <property type="component" value="Unassembled WGS sequence"/>
</dbReference>
<protein>
    <submittedName>
        <fullName evidence="1">Uncharacterized protein</fullName>
    </submittedName>
</protein>
<sequence>MEDSLFSNRYDAVVVVHGKFSCIPDREVMENFLYTYGPCAFRDVITRDLLRTLYCQSFYCEFSNKIEEYDGTTDAKNGKTVEDAREVLALAKEMKVDFDGSTARVARLDLETQVGSLETQVALLCGQVVEKDSVISPQSTEVSALKVKVDSLEKRVVARGAIAPKGGVADEAEGVPASPSSNDVAISSVPVNDRIHGTSGGTPDASPRAIPTIRDLEGSSAFVEFDGAYLFSAPPIPETSGSTPDASPRVVLAIRDLDSPAGRSVRVMDGPSGLKQTDGLSVLDGRMVCR</sequence>
<organism evidence="1 2">
    <name type="scientific">Senna tora</name>
    <dbReference type="NCBI Taxonomy" id="362788"/>
    <lineage>
        <taxon>Eukaryota</taxon>
        <taxon>Viridiplantae</taxon>
        <taxon>Streptophyta</taxon>
        <taxon>Embryophyta</taxon>
        <taxon>Tracheophyta</taxon>
        <taxon>Spermatophyta</taxon>
        <taxon>Magnoliopsida</taxon>
        <taxon>eudicotyledons</taxon>
        <taxon>Gunneridae</taxon>
        <taxon>Pentapetalae</taxon>
        <taxon>rosids</taxon>
        <taxon>fabids</taxon>
        <taxon>Fabales</taxon>
        <taxon>Fabaceae</taxon>
        <taxon>Caesalpinioideae</taxon>
        <taxon>Cassia clade</taxon>
        <taxon>Senna</taxon>
    </lineage>
</organism>
<dbReference type="EMBL" id="JAAIUW010000004">
    <property type="protein sequence ID" value="KAF7835709.1"/>
    <property type="molecule type" value="Genomic_DNA"/>
</dbReference>
<reference evidence="1" key="1">
    <citation type="submission" date="2020-09" db="EMBL/GenBank/DDBJ databases">
        <title>Genome-Enabled Discovery of Anthraquinone Biosynthesis in Senna tora.</title>
        <authorList>
            <person name="Kang S.-H."/>
            <person name="Pandey R.P."/>
            <person name="Lee C.-M."/>
            <person name="Sim J.-S."/>
            <person name="Jeong J.-T."/>
            <person name="Choi B.-S."/>
            <person name="Jung M."/>
            <person name="Ginzburg D."/>
            <person name="Zhao K."/>
            <person name="Won S.Y."/>
            <person name="Oh T.-J."/>
            <person name="Yu Y."/>
            <person name="Kim N.-H."/>
            <person name="Lee O.R."/>
            <person name="Lee T.-H."/>
            <person name="Bashyal P."/>
            <person name="Kim T.-S."/>
            <person name="Lee W.-H."/>
            <person name="Kawkins C."/>
            <person name="Kim C.-K."/>
            <person name="Kim J.S."/>
            <person name="Ahn B.O."/>
            <person name="Rhee S.Y."/>
            <person name="Sohng J.K."/>
        </authorList>
    </citation>
    <scope>NUCLEOTIDE SEQUENCE</scope>
    <source>
        <tissue evidence="1">Leaf</tissue>
    </source>
</reference>
<keyword evidence="2" id="KW-1185">Reference proteome</keyword>
<proteinExistence type="predicted"/>
<dbReference type="AlphaFoldDB" id="A0A835C9V9"/>
<gene>
    <name evidence="1" type="ORF">G2W53_010568</name>
</gene>
<name>A0A835C9V9_9FABA</name>
<comment type="caution">
    <text evidence="1">The sequence shown here is derived from an EMBL/GenBank/DDBJ whole genome shotgun (WGS) entry which is preliminary data.</text>
</comment>
<evidence type="ECO:0000313" key="2">
    <source>
        <dbReference type="Proteomes" id="UP000634136"/>
    </source>
</evidence>
<accession>A0A835C9V9</accession>